<dbReference type="AlphaFoldDB" id="A0A5J4U0J2"/>
<organism evidence="1 2">
    <name type="scientific">Streblomastix strix</name>
    <dbReference type="NCBI Taxonomy" id="222440"/>
    <lineage>
        <taxon>Eukaryota</taxon>
        <taxon>Metamonada</taxon>
        <taxon>Preaxostyla</taxon>
        <taxon>Oxymonadida</taxon>
        <taxon>Streblomastigidae</taxon>
        <taxon>Streblomastix</taxon>
    </lineage>
</organism>
<proteinExistence type="predicted"/>
<comment type="caution">
    <text evidence="1">The sequence shown here is derived from an EMBL/GenBank/DDBJ whole genome shotgun (WGS) entry which is preliminary data.</text>
</comment>
<accession>A0A5J4U0J2</accession>
<dbReference type="Proteomes" id="UP000324800">
    <property type="component" value="Unassembled WGS sequence"/>
</dbReference>
<protein>
    <submittedName>
        <fullName evidence="1">Uncharacterized protein</fullName>
    </submittedName>
</protein>
<dbReference type="EMBL" id="SNRW01022502">
    <property type="protein sequence ID" value="KAA6363769.1"/>
    <property type="molecule type" value="Genomic_DNA"/>
</dbReference>
<evidence type="ECO:0000313" key="2">
    <source>
        <dbReference type="Proteomes" id="UP000324800"/>
    </source>
</evidence>
<reference evidence="1 2" key="1">
    <citation type="submission" date="2019-03" db="EMBL/GenBank/DDBJ databases">
        <title>Single cell metagenomics reveals metabolic interactions within the superorganism composed of flagellate Streblomastix strix and complex community of Bacteroidetes bacteria on its surface.</title>
        <authorList>
            <person name="Treitli S.C."/>
            <person name="Kolisko M."/>
            <person name="Husnik F."/>
            <person name="Keeling P."/>
            <person name="Hampl V."/>
        </authorList>
    </citation>
    <scope>NUCLEOTIDE SEQUENCE [LARGE SCALE GENOMIC DNA]</scope>
    <source>
        <strain evidence="1">ST1C</strain>
    </source>
</reference>
<gene>
    <name evidence="1" type="ORF">EZS28_040704</name>
</gene>
<name>A0A5J4U0J2_9EUKA</name>
<evidence type="ECO:0000313" key="1">
    <source>
        <dbReference type="EMBL" id="KAA6363769.1"/>
    </source>
</evidence>
<sequence length="198" mass="22579">MIEMEKSFMSQGGITSYVVPHTHSQEEIEKGKMFADMRGFVNLIEEGHDLEKIAVIDQITDLLKTDVYSKEDLIFYTNFVEDLRQIYLNTENTALKKKVEDLAVLTGTIQHIQLTVEGESLMNQFSCIIIRNTRVIKIPNGARSVQSHGMVVPFKPDVTVADGIVRCEMKFIGKGNTHSLWIQKLLLNIVVFIKIFFK</sequence>